<keyword evidence="4" id="KW-0963">Cytoplasm</keyword>
<dbReference type="InterPro" id="IPR057672">
    <property type="entry name" value="TPR_IPO4/5"/>
</dbReference>
<keyword evidence="8" id="KW-0175">Coiled coil</keyword>
<name>A0A9W6YRT9_AMBMO</name>
<evidence type="ECO:0000313" key="10">
    <source>
        <dbReference type="EMBL" id="GMG18849.1"/>
    </source>
</evidence>
<evidence type="ECO:0000256" key="3">
    <source>
        <dbReference type="ARBA" id="ARBA00022448"/>
    </source>
</evidence>
<dbReference type="Pfam" id="PF03810">
    <property type="entry name" value="IBN_N"/>
    <property type="match status" value="1"/>
</dbReference>
<feature type="coiled-coil region" evidence="8">
    <location>
        <begin position="308"/>
        <end position="335"/>
    </location>
</feature>
<dbReference type="Proteomes" id="UP001165063">
    <property type="component" value="Unassembled WGS sequence"/>
</dbReference>
<dbReference type="GO" id="GO:0005634">
    <property type="term" value="C:nucleus"/>
    <property type="evidence" value="ECO:0007669"/>
    <property type="project" value="UniProtKB-ARBA"/>
</dbReference>
<dbReference type="Pfam" id="PF13513">
    <property type="entry name" value="HEAT_EZ"/>
    <property type="match status" value="1"/>
</dbReference>
<evidence type="ECO:0000256" key="6">
    <source>
        <dbReference type="ARBA" id="ARBA00022927"/>
    </source>
</evidence>
<dbReference type="SUPFAM" id="SSF48371">
    <property type="entry name" value="ARM repeat"/>
    <property type="match status" value="2"/>
</dbReference>
<dbReference type="Gene3D" id="1.25.10.10">
    <property type="entry name" value="Leucine-rich Repeat Variant"/>
    <property type="match status" value="1"/>
</dbReference>
<dbReference type="PANTHER" id="PTHR10527">
    <property type="entry name" value="IMPORTIN BETA"/>
    <property type="match status" value="1"/>
</dbReference>
<evidence type="ECO:0000256" key="2">
    <source>
        <dbReference type="ARBA" id="ARBA00004496"/>
    </source>
</evidence>
<keyword evidence="6" id="KW-0653">Protein transport</keyword>
<dbReference type="InterPro" id="IPR001494">
    <property type="entry name" value="Importin-beta_N"/>
</dbReference>
<dbReference type="GO" id="GO:0031267">
    <property type="term" value="F:small GTPase binding"/>
    <property type="evidence" value="ECO:0007669"/>
    <property type="project" value="InterPro"/>
</dbReference>
<evidence type="ECO:0000259" key="9">
    <source>
        <dbReference type="PROSITE" id="PS50166"/>
    </source>
</evidence>
<evidence type="ECO:0000256" key="8">
    <source>
        <dbReference type="SAM" id="Coils"/>
    </source>
</evidence>
<dbReference type="Pfam" id="PF25780">
    <property type="entry name" value="TPR_IPO5"/>
    <property type="match status" value="1"/>
</dbReference>
<accession>A0A9W6YRT9</accession>
<dbReference type="InterPro" id="IPR016024">
    <property type="entry name" value="ARM-type_fold"/>
</dbReference>
<comment type="subcellular location">
    <subcellularLocation>
        <location evidence="2">Cytoplasm</location>
    </subcellularLocation>
    <subcellularLocation>
        <location evidence="1">Nucleus</location>
    </subcellularLocation>
</comment>
<dbReference type="SMART" id="SM00913">
    <property type="entry name" value="IBN_N"/>
    <property type="match status" value="1"/>
</dbReference>
<dbReference type="GO" id="GO:0006606">
    <property type="term" value="P:protein import into nucleus"/>
    <property type="evidence" value="ECO:0007669"/>
    <property type="project" value="InterPro"/>
</dbReference>
<evidence type="ECO:0000313" key="11">
    <source>
        <dbReference type="Proteomes" id="UP001165063"/>
    </source>
</evidence>
<dbReference type="InterPro" id="IPR040122">
    <property type="entry name" value="Importin_beta"/>
</dbReference>
<keyword evidence="11" id="KW-1185">Reference proteome</keyword>
<evidence type="ECO:0000256" key="5">
    <source>
        <dbReference type="ARBA" id="ARBA00022737"/>
    </source>
</evidence>
<dbReference type="AlphaFoldDB" id="A0A9W6YRT9"/>
<dbReference type="GO" id="GO:0005737">
    <property type="term" value="C:cytoplasm"/>
    <property type="evidence" value="ECO:0007669"/>
    <property type="project" value="UniProtKB-SubCell"/>
</dbReference>
<comment type="caution">
    <text evidence="10">The sequence shown here is derived from an EMBL/GenBank/DDBJ whole genome shotgun (WGS) entry which is preliminary data.</text>
</comment>
<keyword evidence="5" id="KW-0677">Repeat</keyword>
<dbReference type="OrthoDB" id="7862313at2759"/>
<proteinExistence type="predicted"/>
<dbReference type="PROSITE" id="PS50166">
    <property type="entry name" value="IMPORTIN_B_NT"/>
    <property type="match status" value="1"/>
</dbReference>
<evidence type="ECO:0000256" key="4">
    <source>
        <dbReference type="ARBA" id="ARBA00022490"/>
    </source>
</evidence>
<sequence length="1093" mass="121290">MDQAFVTELEKTLTLVLSPDNAAIKQATTNLKTQFYTNALAFPALIQILQTSQNNGVQQLAAVEAKKLVATKWEDSDPALKQSIRESLLQFAFTAPNKNIRHSTARIISAISEIDIASNSWPNLLESLVAAATDANQQTREMAVFILYCILETFPLEWLKHTDSFLSLFSNTLQDAASFEVQVTSVSALDVIATYIDEDDQLKNELATPFVALLPKMLTVLKTSLSQDDTDKTKELFSSFNSFVLLDIKLLGNYFIDIINFMVETALNKNLDEEIRNFSLRNLTQCISYRKSKIGQAKLGPTLASCALRVACEENEEAEEELEKEDEENENEEDSPSSLALRLLNSLAIELPPNQVISPVLDLVPQLLSSQNQYERRAALLSIGVCVEGAPDYITTQLPKLIQFLVAGLNDTSIIVKAAGLRTLALLGEELKDTVAEYHESLLNPIISIIDSTNKIMVYKYATYALDTLIEYMSNESIKQYMEPLMNKLFQMLDAAQSSSLKSAIVSAIGSVAYAAGRSFTPFFENSIKFLERFIANMDNIEGMTEDDIELRAQTFENISSMARAVGSEAFGSYAEPLINSAYAAIHSDNGRLRESGFAFISNMAKVYGEQFTSFLEKIVPEIFKCLQQDEIEFDINEDDDLTDEAAIAEKMNIHTGITVEKEVALVALSELAIGTKAGFSPYVEQTMTILSEQIDESLAIREASLSTMWKVVDSMYKVHGETPVTVELVKTVRNITTTILPDEFDLHMVITCLDVLFDYLKSIGKLAIMEGTDSTQLESVCAQLMLILKGEHPCQSEEDDDVPDDEADASETEAVIYDSALEVLVSLSIAFGGEFARIFQSFKDVILAQVNSKSKNKRISTLGSLAEMCNGMKTENPFAAEMLQVFVNKLTDDKSSEVRGNAAYGVGIIIEYATTDVSAAYPAILQSLSKLLNKADKEVLKTEDGDDETKEVIHRTFANACGCVARMALKNEAAVPLTAILPTLLEHLPLETGFEENKPIFELILKLYQANNEVIVTATPKLVEIFDYVFLKEIEKEKLITESTLGREENIERLNQFDSDETKQKVVEFLKFLESKYNGLVSSKEVLKTVIA</sequence>
<reference evidence="10" key="1">
    <citation type="submission" date="2023-04" db="EMBL/GenBank/DDBJ databases">
        <title>Ambrosiozyma monospora NBRC 1965.</title>
        <authorList>
            <person name="Ichikawa N."/>
            <person name="Sato H."/>
            <person name="Tonouchi N."/>
        </authorList>
    </citation>
    <scope>NUCLEOTIDE SEQUENCE</scope>
    <source>
        <strain evidence="10">NBRC 1965</strain>
    </source>
</reference>
<organism evidence="10 11">
    <name type="scientific">Ambrosiozyma monospora</name>
    <name type="common">Yeast</name>
    <name type="synonym">Endomycopsis monosporus</name>
    <dbReference type="NCBI Taxonomy" id="43982"/>
    <lineage>
        <taxon>Eukaryota</taxon>
        <taxon>Fungi</taxon>
        <taxon>Dikarya</taxon>
        <taxon>Ascomycota</taxon>
        <taxon>Saccharomycotina</taxon>
        <taxon>Pichiomycetes</taxon>
        <taxon>Pichiales</taxon>
        <taxon>Pichiaceae</taxon>
        <taxon>Ambrosiozyma</taxon>
    </lineage>
</organism>
<gene>
    <name evidence="10" type="ORF">Amon01_000001700</name>
</gene>
<evidence type="ECO:0000256" key="1">
    <source>
        <dbReference type="ARBA" id="ARBA00004123"/>
    </source>
</evidence>
<dbReference type="EMBL" id="BSXU01000016">
    <property type="protein sequence ID" value="GMG18849.1"/>
    <property type="molecule type" value="Genomic_DNA"/>
</dbReference>
<keyword evidence="7" id="KW-0539">Nucleus</keyword>
<dbReference type="InterPro" id="IPR011989">
    <property type="entry name" value="ARM-like"/>
</dbReference>
<protein>
    <submittedName>
        <fullName evidence="10">Unnamed protein product</fullName>
    </submittedName>
</protein>
<evidence type="ECO:0000256" key="7">
    <source>
        <dbReference type="ARBA" id="ARBA00023242"/>
    </source>
</evidence>
<keyword evidence="3" id="KW-0813">Transport</keyword>
<feature type="domain" description="Importin N-terminal" evidence="9">
    <location>
        <begin position="27"/>
        <end position="94"/>
    </location>
</feature>